<evidence type="ECO:0000256" key="7">
    <source>
        <dbReference type="ARBA" id="ARBA00022801"/>
    </source>
</evidence>
<keyword evidence="5 12" id="KW-0813">Transport</keyword>
<dbReference type="Pfam" id="PF07819">
    <property type="entry name" value="PGAP1"/>
    <property type="match status" value="1"/>
</dbReference>
<evidence type="ECO:0000256" key="12">
    <source>
        <dbReference type="RuleBase" id="RU365011"/>
    </source>
</evidence>
<evidence type="ECO:0000256" key="6">
    <source>
        <dbReference type="ARBA" id="ARBA00022692"/>
    </source>
</evidence>
<proteinExistence type="inferred from homology"/>
<dbReference type="GO" id="GO:0006505">
    <property type="term" value="P:GPI anchor metabolic process"/>
    <property type="evidence" value="ECO:0007669"/>
    <property type="project" value="TreeGrafter"/>
</dbReference>
<dbReference type="GO" id="GO:0006888">
    <property type="term" value="P:endoplasmic reticulum to Golgi vesicle-mediated transport"/>
    <property type="evidence" value="ECO:0007669"/>
    <property type="project" value="TreeGrafter"/>
</dbReference>
<dbReference type="FunFam" id="3.40.50.1820:FF:000056">
    <property type="entry name" value="GPI inositol-deacylase"/>
    <property type="match status" value="1"/>
</dbReference>
<feature type="domain" description="GPI inositol-deacylase PGAP1-like alpha/beta" evidence="13">
    <location>
        <begin position="171"/>
        <end position="394"/>
    </location>
</feature>
<feature type="transmembrane region" description="Helical" evidence="12">
    <location>
        <begin position="989"/>
        <end position="1008"/>
    </location>
</feature>
<dbReference type="EMBL" id="AZGY01000019">
    <property type="protein sequence ID" value="KZZ91207.1"/>
    <property type="molecule type" value="Genomic_DNA"/>
</dbReference>
<feature type="transmembrane region" description="Helical" evidence="12">
    <location>
        <begin position="742"/>
        <end position="762"/>
    </location>
</feature>
<feature type="transmembrane region" description="Helical" evidence="12">
    <location>
        <begin position="958"/>
        <end position="977"/>
    </location>
</feature>
<feature type="transmembrane region" description="Helical" evidence="12">
    <location>
        <begin position="902"/>
        <end position="928"/>
    </location>
</feature>
<dbReference type="PANTHER" id="PTHR15495">
    <property type="entry name" value="NEGATIVE REGULATOR OF VESICLE FORMATION-RELATED"/>
    <property type="match status" value="1"/>
</dbReference>
<accession>A0A167YDL9</accession>
<gene>
    <name evidence="15" type="ORF">AAL_06948</name>
</gene>
<dbReference type="EC" id="3.1.-.-" evidence="12"/>
<comment type="subcellular location">
    <subcellularLocation>
        <location evidence="2">Endoplasmic reticulum membrane</location>
        <topology evidence="2">Multi-pass membrane protein</topology>
    </subcellularLocation>
</comment>
<comment type="similarity">
    <text evidence="3 12">Belongs to the GPI inositol-deacylase family.</text>
</comment>
<dbReference type="InterPro" id="IPR039529">
    <property type="entry name" value="PGAP1/BST1"/>
</dbReference>
<evidence type="ECO:0000259" key="13">
    <source>
        <dbReference type="Pfam" id="PF07819"/>
    </source>
</evidence>
<evidence type="ECO:0000256" key="10">
    <source>
        <dbReference type="ARBA" id="ARBA00022989"/>
    </source>
</evidence>
<comment type="caution">
    <text evidence="15">The sequence shown here is derived from an EMBL/GenBank/DDBJ whole genome shotgun (WGS) entry which is preliminary data.</text>
</comment>
<dbReference type="SUPFAM" id="SSF53474">
    <property type="entry name" value="alpha/beta-Hydrolases"/>
    <property type="match status" value="1"/>
</dbReference>
<comment type="function">
    <text evidence="1 12">Involved in inositol deacylation of GPI-anchored proteins which plays important roles in the quality control and ER-associated degradation of GPI-anchored proteins.</text>
</comment>
<dbReference type="AlphaFoldDB" id="A0A167YDL9"/>
<evidence type="ECO:0000256" key="9">
    <source>
        <dbReference type="ARBA" id="ARBA00022927"/>
    </source>
</evidence>
<evidence type="ECO:0000256" key="8">
    <source>
        <dbReference type="ARBA" id="ARBA00022824"/>
    </source>
</evidence>
<dbReference type="GO" id="GO:0015031">
    <property type="term" value="P:protein transport"/>
    <property type="evidence" value="ECO:0007669"/>
    <property type="project" value="UniProtKB-KW"/>
</dbReference>
<evidence type="ECO:0000256" key="2">
    <source>
        <dbReference type="ARBA" id="ARBA00004477"/>
    </source>
</evidence>
<feature type="transmembrane region" description="Helical" evidence="12">
    <location>
        <begin position="863"/>
        <end position="882"/>
    </location>
</feature>
<keyword evidence="11 12" id="KW-0472">Membrane</keyword>
<dbReference type="OrthoDB" id="348976at2759"/>
<dbReference type="InterPro" id="IPR056824">
    <property type="entry name" value="PGAP1_TMD"/>
</dbReference>
<evidence type="ECO:0000256" key="1">
    <source>
        <dbReference type="ARBA" id="ARBA00003496"/>
    </source>
</evidence>
<dbReference type="InterPro" id="IPR029058">
    <property type="entry name" value="AB_hydrolase_fold"/>
</dbReference>
<evidence type="ECO:0000256" key="4">
    <source>
        <dbReference type="ARBA" id="ARBA00015856"/>
    </source>
</evidence>
<feature type="transmembrane region" description="Helical" evidence="12">
    <location>
        <begin position="1020"/>
        <end position="1040"/>
    </location>
</feature>
<keyword evidence="8 12" id="KW-0256">Endoplasmic reticulum</keyword>
<keyword evidence="16" id="KW-1185">Reference proteome</keyword>
<evidence type="ECO:0000313" key="15">
    <source>
        <dbReference type="EMBL" id="KZZ91207.1"/>
    </source>
</evidence>
<evidence type="ECO:0000313" key="16">
    <source>
        <dbReference type="Proteomes" id="UP000078544"/>
    </source>
</evidence>
<dbReference type="GO" id="GO:0050185">
    <property type="term" value="F:phosphatidylinositol deacylase activity"/>
    <property type="evidence" value="ECO:0007669"/>
    <property type="project" value="TreeGrafter"/>
</dbReference>
<dbReference type="InterPro" id="IPR012908">
    <property type="entry name" value="PGAP1-ab_dom-like"/>
</dbReference>
<feature type="domain" description="GPI inositol-deacylase transmembrane" evidence="14">
    <location>
        <begin position="749"/>
        <end position="1061"/>
    </location>
</feature>
<keyword evidence="9 12" id="KW-0653">Protein transport</keyword>
<protein>
    <recommendedName>
        <fullName evidence="4 12">GPI inositol-deacylase</fullName>
        <ecNumber evidence="12">3.1.-.-</ecNumber>
    </recommendedName>
</protein>
<evidence type="ECO:0000256" key="5">
    <source>
        <dbReference type="ARBA" id="ARBA00022448"/>
    </source>
</evidence>
<dbReference type="Proteomes" id="UP000078544">
    <property type="component" value="Unassembled WGS sequence"/>
</dbReference>
<reference evidence="15 16" key="1">
    <citation type="journal article" date="2016" name="Genome Biol. Evol.">
        <title>Divergent and convergent evolution of fungal pathogenicity.</title>
        <authorList>
            <person name="Shang Y."/>
            <person name="Xiao G."/>
            <person name="Zheng P."/>
            <person name="Cen K."/>
            <person name="Zhan S."/>
            <person name="Wang C."/>
        </authorList>
    </citation>
    <scope>NUCLEOTIDE SEQUENCE [LARGE SCALE GENOMIC DNA]</scope>
    <source>
        <strain evidence="15 16">RCEF 2490</strain>
    </source>
</reference>
<feature type="transmembrane region" description="Helical" evidence="12">
    <location>
        <begin position="835"/>
        <end position="856"/>
    </location>
</feature>
<feature type="transmembrane region" description="Helical" evidence="12">
    <location>
        <begin position="792"/>
        <end position="815"/>
    </location>
</feature>
<dbReference type="Pfam" id="PF25141">
    <property type="entry name" value="PGAP1_2nd"/>
    <property type="match status" value="1"/>
</dbReference>
<keyword evidence="7 12" id="KW-0378">Hydrolase</keyword>
<evidence type="ECO:0000259" key="14">
    <source>
        <dbReference type="Pfam" id="PF25140"/>
    </source>
</evidence>
<sequence length="1090" mass="121198">MTNRSLETVNGGDNLSINTDIADHDLRPVISILRSANATSSNERNGHTHSASLTYSKASPVSTTLSATMPLDKISLQPPHSGRSRSTSILVIFTASIGIIALAFILQSLMSYRVEVKGCRMSYMRPSYVRFEEFDTEHTRFATKYSLYLYREQGIENENKVKRSFHVYSKPIAAEAATYFHDTLQHDKRRIDSGVRNLDFFTVDFNEDITAFHGQTLLDQAEYLNEAIRFILSLYSDPGRAERDPQLPDPSSVVILGHSMGGIVARTMLVQSNYQSNSINTIITMSAPHSRPPVTFDGQIVQIYDEINAYWRQAYAQKWANKNPLWHVTLISIAGGTLDTVVPSDYASVEPLVPETHGFTVFTTGIPTVWTSMDHQAILWCDQFRKVVAKSLYDIVDVHRASQTKPRADRMRFFRRRLLSGLEASAEKTLGAAEESILLTLDDETSRLLREGERLVLHQLRTSPQPTVHLLPIPPENTALSRTFSMLTDVSMSDMVGNGPVEVLLCTIASTSPDFVPQHHSNLSPRSKGSPARLACKNAASDIILIPASTKATRQSFYLENEDPIRPFSYLQYELEDLLDYNFVAVVDRANTRPSNFLVAEFSEKSNSHRSIPTSLSKLILSGESFFLPAERPLAVDLQLPALTSSLLSFRLKIRQYGCQNQSESFAPLVRQHLERPYESKYSVNASRVQISAHGLAPYVPPPLEATGSGRGLGLQIWSDPSCSSGLEGSIRIDVVGSLGKLYMRYRTVFAAFPLLIVTLVLRKQFRVYDRTGIFISFSDGLDLSLRRSIPLLLLSLTLLAASLEGAASAVPSSLWKGGHLDALHRNELLIGTEDPTFCLLVPLIGIVCIGVCATLHYTVMVLTRILGILYGFLGAAGISAARVSQPLASQAVRTSTPKRRVISTAVLLFLVSTFIPYQFAYLVACLVQLFTTVRAFHIYATADSTWNTNFYRYAHSILLLMMWVLPINLPILAVWIRNLAVHWLTPFSSHHNVLSIMPFILLVENLTTGRMVPRVTSRLRHVTSVLLFGTAFCAAVYGVSHAYMLHYLVNIIAGWLVILHSTADSWSFARVSAIFDGSNIGNRELGKIS</sequence>
<evidence type="ECO:0000256" key="3">
    <source>
        <dbReference type="ARBA" id="ARBA00006931"/>
    </source>
</evidence>
<dbReference type="GO" id="GO:0005789">
    <property type="term" value="C:endoplasmic reticulum membrane"/>
    <property type="evidence" value="ECO:0007669"/>
    <property type="project" value="UniProtKB-SubCell"/>
</dbReference>
<dbReference type="PANTHER" id="PTHR15495:SF7">
    <property type="entry name" value="GPI INOSITOL-DEACYLASE"/>
    <property type="match status" value="1"/>
</dbReference>
<name>A0A167YDL9_9HYPO</name>
<organism evidence="15 16">
    <name type="scientific">Moelleriella libera RCEF 2490</name>
    <dbReference type="NCBI Taxonomy" id="1081109"/>
    <lineage>
        <taxon>Eukaryota</taxon>
        <taxon>Fungi</taxon>
        <taxon>Dikarya</taxon>
        <taxon>Ascomycota</taxon>
        <taxon>Pezizomycotina</taxon>
        <taxon>Sordariomycetes</taxon>
        <taxon>Hypocreomycetidae</taxon>
        <taxon>Hypocreales</taxon>
        <taxon>Clavicipitaceae</taxon>
        <taxon>Moelleriella</taxon>
    </lineage>
</organism>
<dbReference type="Gene3D" id="3.40.50.1820">
    <property type="entry name" value="alpha/beta hydrolase"/>
    <property type="match status" value="1"/>
</dbReference>
<keyword evidence="6 12" id="KW-0812">Transmembrane</keyword>
<dbReference type="STRING" id="1081109.A0A167YDL9"/>
<feature type="transmembrane region" description="Helical" evidence="12">
    <location>
        <begin position="89"/>
        <end position="110"/>
    </location>
</feature>
<evidence type="ECO:0000256" key="11">
    <source>
        <dbReference type="ARBA" id="ARBA00023136"/>
    </source>
</evidence>
<keyword evidence="10 12" id="KW-1133">Transmembrane helix</keyword>
<dbReference type="Pfam" id="PF25140">
    <property type="entry name" value="PGAP1_TMD"/>
    <property type="match status" value="1"/>
</dbReference>